<accession>A0A6A5W5G8</accession>
<reference evidence="1" key="1">
    <citation type="journal article" date="2020" name="Stud. Mycol.">
        <title>101 Dothideomycetes genomes: a test case for predicting lifestyles and emergence of pathogens.</title>
        <authorList>
            <person name="Haridas S."/>
            <person name="Albert R."/>
            <person name="Binder M."/>
            <person name="Bloem J."/>
            <person name="Labutti K."/>
            <person name="Salamov A."/>
            <person name="Andreopoulos B."/>
            <person name="Baker S."/>
            <person name="Barry K."/>
            <person name="Bills G."/>
            <person name="Bluhm B."/>
            <person name="Cannon C."/>
            <person name="Castanera R."/>
            <person name="Culley D."/>
            <person name="Daum C."/>
            <person name="Ezra D."/>
            <person name="Gonzalez J."/>
            <person name="Henrissat B."/>
            <person name="Kuo A."/>
            <person name="Liang C."/>
            <person name="Lipzen A."/>
            <person name="Lutzoni F."/>
            <person name="Magnuson J."/>
            <person name="Mondo S."/>
            <person name="Nolan M."/>
            <person name="Ohm R."/>
            <person name="Pangilinan J."/>
            <person name="Park H.-J."/>
            <person name="Ramirez L."/>
            <person name="Alfaro M."/>
            <person name="Sun H."/>
            <person name="Tritt A."/>
            <person name="Yoshinaga Y."/>
            <person name="Zwiers L.-H."/>
            <person name="Turgeon B."/>
            <person name="Goodwin S."/>
            <person name="Spatafora J."/>
            <person name="Crous P."/>
            <person name="Grigoriev I."/>
        </authorList>
    </citation>
    <scope>NUCLEOTIDE SEQUENCE</scope>
    <source>
        <strain evidence="1">CBS 123094</strain>
    </source>
</reference>
<evidence type="ECO:0000313" key="1">
    <source>
        <dbReference type="EMBL" id="KAF1996537.1"/>
    </source>
</evidence>
<dbReference type="Proteomes" id="UP000799779">
    <property type="component" value="Unassembled WGS sequence"/>
</dbReference>
<proteinExistence type="predicted"/>
<gene>
    <name evidence="1" type="ORF">P154DRAFT_579790</name>
</gene>
<evidence type="ECO:0000313" key="2">
    <source>
        <dbReference type="Proteomes" id="UP000799779"/>
    </source>
</evidence>
<sequence>MIAVPPSFDYGRRVNPCSTPAIQSLYDATTACPLQTTSAGVVRLAQHCHRLRTEIASERRMDHNPTGLASGLPWLPCRPRLLSFLSAQSSVEGHSKFNLGLQAFGTFRATLSYSAMLDVPNRQLRRARAIRTPRLSRALTFTSFQKNAFNRRRQRPSWAFKADCAVDVTMDDSGASW</sequence>
<protein>
    <submittedName>
        <fullName evidence="1">Uncharacterized protein</fullName>
    </submittedName>
</protein>
<name>A0A6A5W5G8_9PLEO</name>
<organism evidence="1 2">
    <name type="scientific">Amniculicola lignicola CBS 123094</name>
    <dbReference type="NCBI Taxonomy" id="1392246"/>
    <lineage>
        <taxon>Eukaryota</taxon>
        <taxon>Fungi</taxon>
        <taxon>Dikarya</taxon>
        <taxon>Ascomycota</taxon>
        <taxon>Pezizomycotina</taxon>
        <taxon>Dothideomycetes</taxon>
        <taxon>Pleosporomycetidae</taxon>
        <taxon>Pleosporales</taxon>
        <taxon>Amniculicolaceae</taxon>
        <taxon>Amniculicola</taxon>
    </lineage>
</organism>
<keyword evidence="2" id="KW-1185">Reference proteome</keyword>
<dbReference type="EMBL" id="ML977624">
    <property type="protein sequence ID" value="KAF1996537.1"/>
    <property type="molecule type" value="Genomic_DNA"/>
</dbReference>
<dbReference type="AlphaFoldDB" id="A0A6A5W5G8"/>